<dbReference type="GO" id="GO:0048471">
    <property type="term" value="C:perinuclear region of cytoplasm"/>
    <property type="evidence" value="ECO:0007669"/>
    <property type="project" value="TreeGrafter"/>
</dbReference>
<dbReference type="RefSeq" id="WP_012472330.1">
    <property type="nucleotide sequence ID" value="NC_010830.1"/>
</dbReference>
<dbReference type="KEGG" id="aas:Aasi_0112"/>
<evidence type="ECO:0000256" key="1">
    <source>
        <dbReference type="ARBA" id="ARBA00022468"/>
    </source>
</evidence>
<dbReference type="InterPro" id="IPR001810">
    <property type="entry name" value="F-box_dom"/>
</dbReference>
<evidence type="ECO:0000313" key="7">
    <source>
        <dbReference type="Proteomes" id="UP000001227"/>
    </source>
</evidence>
<gene>
    <name evidence="6" type="ordered locus">Aasi_0112</name>
</gene>
<dbReference type="GO" id="GO:0031267">
    <property type="term" value="F:small GTPase binding"/>
    <property type="evidence" value="ECO:0007669"/>
    <property type="project" value="TreeGrafter"/>
</dbReference>
<dbReference type="InterPro" id="IPR001611">
    <property type="entry name" value="Leu-rich_rpt"/>
</dbReference>
<keyword evidence="1" id="KW-0343">GTPase activation</keyword>
<dbReference type="eggNOG" id="COG5238">
    <property type="taxonomic scope" value="Bacteria"/>
</dbReference>
<dbReference type="InterPro" id="IPR036047">
    <property type="entry name" value="F-box-like_dom_sf"/>
</dbReference>
<name>B3EUE1_AMOA5</name>
<dbReference type="Pfam" id="PF00646">
    <property type="entry name" value="F-box"/>
    <property type="match status" value="1"/>
</dbReference>
<dbReference type="AlphaFoldDB" id="B3EUE1"/>
<dbReference type="GO" id="GO:0005829">
    <property type="term" value="C:cytosol"/>
    <property type="evidence" value="ECO:0007669"/>
    <property type="project" value="TreeGrafter"/>
</dbReference>
<dbReference type="SUPFAM" id="SSF52047">
    <property type="entry name" value="RNI-like"/>
    <property type="match status" value="2"/>
</dbReference>
<keyword evidence="2" id="KW-0433">Leucine-rich repeat</keyword>
<organism evidence="6 7">
    <name type="scientific">Amoebophilus asiaticus (strain 5a2)</name>
    <dbReference type="NCBI Taxonomy" id="452471"/>
    <lineage>
        <taxon>Bacteria</taxon>
        <taxon>Pseudomonadati</taxon>
        <taxon>Bacteroidota</taxon>
        <taxon>Cytophagia</taxon>
        <taxon>Cytophagales</taxon>
        <taxon>Amoebophilaceae</taxon>
        <taxon>Candidatus Amoebophilus</taxon>
    </lineage>
</organism>
<dbReference type="HOGENOM" id="CLU_020566_0_0_10"/>
<protein>
    <submittedName>
        <fullName evidence="6">Cyclin domain protein F-box protein</fullName>
    </submittedName>
</protein>
<evidence type="ECO:0000256" key="4">
    <source>
        <dbReference type="SAM" id="MobiDB-lite"/>
    </source>
</evidence>
<evidence type="ECO:0000256" key="3">
    <source>
        <dbReference type="ARBA" id="ARBA00022737"/>
    </source>
</evidence>
<reference evidence="6 7" key="1">
    <citation type="journal article" date="2010" name="J. Bacteriol.">
        <title>The genome of the amoeba symbiont 'Candidatus Amoebophilus asiaticus' reveals common mechanisms for host cell interaction among amoeba-associated bacteria.</title>
        <authorList>
            <person name="Schmitz-Esser S."/>
            <person name="Tischler P."/>
            <person name="Arnold R."/>
            <person name="Montanaro J."/>
            <person name="Wagner M."/>
            <person name="Rattei T."/>
            <person name="Horn M."/>
        </authorList>
    </citation>
    <scope>NUCLEOTIDE SEQUENCE [LARGE SCALE GENOMIC DNA]</scope>
    <source>
        <strain evidence="6 7">5a2</strain>
    </source>
</reference>
<evidence type="ECO:0000256" key="2">
    <source>
        <dbReference type="ARBA" id="ARBA00022614"/>
    </source>
</evidence>
<feature type="region of interest" description="Disordered" evidence="4">
    <location>
        <begin position="152"/>
        <end position="192"/>
    </location>
</feature>
<dbReference type="GO" id="GO:0006913">
    <property type="term" value="P:nucleocytoplasmic transport"/>
    <property type="evidence" value="ECO:0007669"/>
    <property type="project" value="TreeGrafter"/>
</dbReference>
<dbReference type="InterPro" id="IPR027038">
    <property type="entry name" value="RanGap"/>
</dbReference>
<dbReference type="SMART" id="SM00368">
    <property type="entry name" value="LRR_RI"/>
    <property type="match status" value="12"/>
</dbReference>
<dbReference type="Pfam" id="PF13516">
    <property type="entry name" value="LRR_6"/>
    <property type="match status" value="12"/>
</dbReference>
<feature type="compositionally biased region" description="Acidic residues" evidence="4">
    <location>
        <begin position="160"/>
        <end position="176"/>
    </location>
</feature>
<dbReference type="OrthoDB" id="255109at2"/>
<dbReference type="PANTHER" id="PTHR24113:SF12">
    <property type="entry name" value="RAN GTPASE-ACTIVATING PROTEIN 1"/>
    <property type="match status" value="1"/>
</dbReference>
<feature type="domain" description="F-box" evidence="5">
    <location>
        <begin position="281"/>
        <end position="327"/>
    </location>
</feature>
<keyword evidence="3" id="KW-0677">Repeat</keyword>
<dbReference type="Gene3D" id="3.80.10.10">
    <property type="entry name" value="Ribonuclease Inhibitor"/>
    <property type="match status" value="2"/>
</dbReference>
<keyword evidence="7" id="KW-1185">Reference proteome</keyword>
<dbReference type="PROSITE" id="PS51257">
    <property type="entry name" value="PROKAR_LIPOPROTEIN"/>
    <property type="match status" value="1"/>
</dbReference>
<dbReference type="PANTHER" id="PTHR24113">
    <property type="entry name" value="RAN GTPASE-ACTIVATING PROTEIN 1"/>
    <property type="match status" value="1"/>
</dbReference>
<evidence type="ECO:0000259" key="5">
    <source>
        <dbReference type="PROSITE" id="PS50181"/>
    </source>
</evidence>
<dbReference type="SUPFAM" id="SSF81383">
    <property type="entry name" value="F-box domain"/>
    <property type="match status" value="1"/>
</dbReference>
<dbReference type="STRING" id="452471.Aasi_0112"/>
<sequence>MKKAYSVAQQYINYVLFVSLFLQSCCGLNNPLIPIRKEQTAPIRTDVQELIPQINIESLIGQELIAQGEHIVTFYKEAGKVKANVKINAPKGFSKFHVGAEVLLEKEAECMNLSRLNKQAQLRRIHFQSGQVGQPAKVIIYKNAGLMGGGNIIVKQQSNPDEEEDYEDEETEEQTTEEEREHKGKREEEVKTDGKIQKQTSVIFKPRRGYQEEATLQADSNTGSYQALLTAAINGNVEAQLQLAQKSYQETLICLHKAVVQDYRGATMLLKKIKLSNIGQEAQEREIPIEIWGRILSHVPLEDIFSARLVNHLFYELITGDRSIGMIGLKNKLKPIAHGYRCAIDKIIHFRSDKLVKLTPQTIPSFPFYCLMRHVTDLPVAFYPHLKDTDIHTLELRNKAGAKRAIELARALQGTQVHTLNLRFNEIGAEGAIEVAKALQGTQVHTLDLVYNQIGAEGAIEVAKALQGTQVHKLDLSNNQIGAEGAIEVAKALQGTQVHTLNLMGNQIGNEGAIELAKALQGTQVHTLYLRRNQIDNEGAIEVAKALQGAQVHTLSLSDNQIGAEGVIELANALQGTQVHTLYLSHNQIGNEGAIGLAKALQGAQVYTLDLSHNQIDNEGAIGLAKALQGTQVHKLDLSHNQIDNEGAIGLAKALQGTQVHKLDLSHSKIDNEGAIGLAKALQGTQVHTLNLMINEIGNEGAIGLAKALQGTQVHTLDLMANAIGNEGAIGLAKALQGTQVHTLGLSANQIGNATKQLLVEQYPHIKWKF</sequence>
<evidence type="ECO:0000313" key="6">
    <source>
        <dbReference type="EMBL" id="ACE05560.1"/>
    </source>
</evidence>
<dbReference type="CDD" id="cd09917">
    <property type="entry name" value="F-box_SF"/>
    <property type="match status" value="1"/>
</dbReference>
<feature type="compositionally biased region" description="Basic and acidic residues" evidence="4">
    <location>
        <begin position="177"/>
        <end position="192"/>
    </location>
</feature>
<dbReference type="GO" id="GO:0005096">
    <property type="term" value="F:GTPase activator activity"/>
    <property type="evidence" value="ECO:0007669"/>
    <property type="project" value="UniProtKB-KW"/>
</dbReference>
<dbReference type="PROSITE" id="PS50181">
    <property type="entry name" value="FBOX"/>
    <property type="match status" value="1"/>
</dbReference>
<accession>B3EUE1</accession>
<dbReference type="Proteomes" id="UP000001227">
    <property type="component" value="Chromosome"/>
</dbReference>
<dbReference type="InterPro" id="IPR032675">
    <property type="entry name" value="LRR_dom_sf"/>
</dbReference>
<proteinExistence type="predicted"/>
<dbReference type="EMBL" id="CP001102">
    <property type="protein sequence ID" value="ACE05560.1"/>
    <property type="molecule type" value="Genomic_DNA"/>
</dbReference>
<dbReference type="SMART" id="SM00256">
    <property type="entry name" value="FBOX"/>
    <property type="match status" value="1"/>
</dbReference>